<reference evidence="1 2" key="1">
    <citation type="submission" date="2018-04" db="EMBL/GenBank/DDBJ databases">
        <title>Sphingobacterium cortibacter sp. nov.</title>
        <authorList>
            <person name="Li Y."/>
        </authorList>
    </citation>
    <scope>NUCLEOTIDE SEQUENCE [LARGE SCALE GENOMIC DNA]</scope>
    <source>
        <strain evidence="1 2">2c-3</strain>
    </source>
</reference>
<dbReference type="AlphaFoldDB" id="A0A2T8HFM9"/>
<evidence type="ECO:0000313" key="2">
    <source>
        <dbReference type="Proteomes" id="UP000245627"/>
    </source>
</evidence>
<dbReference type="Proteomes" id="UP000245627">
    <property type="component" value="Unassembled WGS sequence"/>
</dbReference>
<sequence>MIERIFVANTFFHLANNAILDQNSLMKSHLPLAILFLIANFASAQSDSSLDSIAAAHKETFVYEADSFSGNSLDSLLAEINNHQYILIGEQHHTNEVPSFIRYLLQKVNFDNYIMEGNQSVTNLLSETLKKSERDYDDLLERYTDRFGFYTFEKDRELLEYFVLANKPVIELDQVFASSDVPLLDELSKSTMNEKAKAVYQELMNIAEIRWSAYKNNPDVQPPFDLNGLPLLFSEELSTKLHPLLSQEISAKERQIIQDLLQSNAIYTMAIAGRGLQSHEMRISLMKKNLLANQHTLAGKKNLFKFGANHVTKHKSLGQGTPDIGNFALNLADAEGERSLHIAIMEKSGEVGGLFGENVPTDGLPYLKSFTDLCQSPTEWLLFDLNKVNSQIKKKHVNLKSAALINFIDGFDYLIIIPEVSPQSKM</sequence>
<accession>A0A2T8HFM9</accession>
<proteinExistence type="predicted"/>
<gene>
    <name evidence="1" type="ORF">DC487_14275</name>
</gene>
<dbReference type="SUPFAM" id="SSF159501">
    <property type="entry name" value="EreA/ChaN-like"/>
    <property type="match status" value="1"/>
</dbReference>
<evidence type="ECO:0000313" key="1">
    <source>
        <dbReference type="EMBL" id="PVH24249.1"/>
    </source>
</evidence>
<comment type="caution">
    <text evidence="1">The sequence shown here is derived from an EMBL/GenBank/DDBJ whole genome shotgun (WGS) entry which is preliminary data.</text>
</comment>
<name>A0A2T8HFM9_9SPHI</name>
<organism evidence="1 2">
    <name type="scientific">Sphingobacterium corticibacter</name>
    <dbReference type="NCBI Taxonomy" id="2171749"/>
    <lineage>
        <taxon>Bacteria</taxon>
        <taxon>Pseudomonadati</taxon>
        <taxon>Bacteroidota</taxon>
        <taxon>Sphingobacteriia</taxon>
        <taxon>Sphingobacteriales</taxon>
        <taxon>Sphingobacteriaceae</taxon>
        <taxon>Sphingobacterium</taxon>
    </lineage>
</organism>
<keyword evidence="2" id="KW-1185">Reference proteome</keyword>
<protein>
    <submittedName>
        <fullName evidence="1">Uncharacterized protein</fullName>
    </submittedName>
</protein>
<dbReference type="EMBL" id="QDKG01000006">
    <property type="protein sequence ID" value="PVH24249.1"/>
    <property type="molecule type" value="Genomic_DNA"/>
</dbReference>